<dbReference type="SUPFAM" id="SSF57716">
    <property type="entry name" value="Glucocorticoid receptor-like (DNA-binding domain)"/>
    <property type="match status" value="1"/>
</dbReference>
<comment type="caution">
    <text evidence="6">The sequence shown here is derived from an EMBL/GenBank/DDBJ whole genome shotgun (WGS) entry which is preliminary data.</text>
</comment>
<keyword evidence="1" id="KW-0479">Metal-binding</keyword>
<accession>A0AAE0SWB1</accession>
<keyword evidence="7" id="KW-1185">Reference proteome</keyword>
<evidence type="ECO:0000313" key="6">
    <source>
        <dbReference type="EMBL" id="KAK3599262.1"/>
    </source>
</evidence>
<dbReference type="Pfam" id="PF05485">
    <property type="entry name" value="THAP"/>
    <property type="match status" value="1"/>
</dbReference>
<reference evidence="6" key="3">
    <citation type="submission" date="2023-05" db="EMBL/GenBank/DDBJ databases">
        <authorList>
            <person name="Smith C.H."/>
        </authorList>
    </citation>
    <scope>NUCLEOTIDE SEQUENCE</scope>
    <source>
        <strain evidence="6">CHS0354</strain>
        <tissue evidence="6">Mantle</tissue>
    </source>
</reference>
<evidence type="ECO:0000256" key="1">
    <source>
        <dbReference type="ARBA" id="ARBA00022723"/>
    </source>
</evidence>
<reference evidence="6" key="1">
    <citation type="journal article" date="2021" name="Genome Biol. Evol.">
        <title>A High-Quality Reference Genome for a Parasitic Bivalve with Doubly Uniparental Inheritance (Bivalvia: Unionida).</title>
        <authorList>
            <person name="Smith C.H."/>
        </authorList>
    </citation>
    <scope>NUCLEOTIDE SEQUENCE</scope>
    <source>
        <strain evidence="6">CHS0354</strain>
    </source>
</reference>
<gene>
    <name evidence="6" type="ORF">CHS0354_012872</name>
</gene>
<keyword evidence="2" id="KW-0863">Zinc-finger</keyword>
<organism evidence="6 7">
    <name type="scientific">Potamilus streckersoni</name>
    <dbReference type="NCBI Taxonomy" id="2493646"/>
    <lineage>
        <taxon>Eukaryota</taxon>
        <taxon>Metazoa</taxon>
        <taxon>Spiralia</taxon>
        <taxon>Lophotrochozoa</taxon>
        <taxon>Mollusca</taxon>
        <taxon>Bivalvia</taxon>
        <taxon>Autobranchia</taxon>
        <taxon>Heteroconchia</taxon>
        <taxon>Palaeoheterodonta</taxon>
        <taxon>Unionida</taxon>
        <taxon>Unionoidea</taxon>
        <taxon>Unionidae</taxon>
        <taxon>Ambleminae</taxon>
        <taxon>Lampsilini</taxon>
        <taxon>Potamilus</taxon>
    </lineage>
</organism>
<dbReference type="InterPro" id="IPR006612">
    <property type="entry name" value="THAP_Znf"/>
</dbReference>
<dbReference type="GO" id="GO:0003677">
    <property type="term" value="F:DNA binding"/>
    <property type="evidence" value="ECO:0007669"/>
    <property type="project" value="UniProtKB-KW"/>
</dbReference>
<feature type="domain" description="THAP-type" evidence="5">
    <location>
        <begin position="25"/>
        <end position="77"/>
    </location>
</feature>
<evidence type="ECO:0000256" key="3">
    <source>
        <dbReference type="ARBA" id="ARBA00022833"/>
    </source>
</evidence>
<dbReference type="EMBL" id="JAEAOA010000772">
    <property type="protein sequence ID" value="KAK3599262.1"/>
    <property type="molecule type" value="Genomic_DNA"/>
</dbReference>
<proteinExistence type="predicted"/>
<evidence type="ECO:0000259" key="5">
    <source>
        <dbReference type="Pfam" id="PF05485"/>
    </source>
</evidence>
<keyword evidence="3" id="KW-0862">Zinc</keyword>
<name>A0AAE0SWB1_9BIVA</name>
<dbReference type="Proteomes" id="UP001195483">
    <property type="component" value="Unassembled WGS sequence"/>
</dbReference>
<dbReference type="AlphaFoldDB" id="A0AAE0SWB1"/>
<sequence length="215" mass="24608">MATPVTYTSFMHRKLFCIDRRGSSKHCNGQQQKGCKIKLFRIPKEELLRNQWIAAIRRENWLPTDHTRIRCKHFIVSKLDASHYASGQVECHHQRLVEREHTKKKTLAFAAEAMMCLNTDAVDENSVPGTSTQTEVCDSSTQTDTDVSLLQGILATNGHFKAQLDTLQKEKDVLLNDVVHELNKVQYKNVELKNKLEDPDGKYAILMESLKQKSI</sequence>
<dbReference type="GO" id="GO:0008270">
    <property type="term" value="F:zinc ion binding"/>
    <property type="evidence" value="ECO:0007669"/>
    <property type="project" value="UniProtKB-KW"/>
</dbReference>
<evidence type="ECO:0000256" key="2">
    <source>
        <dbReference type="ARBA" id="ARBA00022771"/>
    </source>
</evidence>
<evidence type="ECO:0000256" key="4">
    <source>
        <dbReference type="ARBA" id="ARBA00023125"/>
    </source>
</evidence>
<protein>
    <recommendedName>
        <fullName evidence="5">THAP-type domain-containing protein</fullName>
    </recommendedName>
</protein>
<evidence type="ECO:0000313" key="7">
    <source>
        <dbReference type="Proteomes" id="UP001195483"/>
    </source>
</evidence>
<reference evidence="6" key="2">
    <citation type="journal article" date="2021" name="Genome Biol. Evol.">
        <title>Developing a high-quality reference genome for a parasitic bivalve with doubly uniparental inheritance (Bivalvia: Unionida).</title>
        <authorList>
            <person name="Smith C.H."/>
        </authorList>
    </citation>
    <scope>NUCLEOTIDE SEQUENCE</scope>
    <source>
        <strain evidence="6">CHS0354</strain>
        <tissue evidence="6">Mantle</tissue>
    </source>
</reference>
<keyword evidence="4" id="KW-0238">DNA-binding</keyword>